<name>A0ABX4I415_9GAMM</name>
<dbReference type="InterPro" id="IPR010982">
    <property type="entry name" value="Lambda_DNA-bd_dom_sf"/>
</dbReference>
<comment type="caution">
    <text evidence="3">The sequence shown here is derived from an EMBL/GenBank/DDBJ whole genome shotgun (WGS) entry which is preliminary data.</text>
</comment>
<evidence type="ECO:0000313" key="3">
    <source>
        <dbReference type="EMBL" id="PCO06640.1"/>
    </source>
</evidence>
<dbReference type="Gene3D" id="1.10.260.40">
    <property type="entry name" value="lambda repressor-like DNA-binding domains"/>
    <property type="match status" value="1"/>
</dbReference>
<dbReference type="InterPro" id="IPR001387">
    <property type="entry name" value="Cro/C1-type_HTH"/>
</dbReference>
<sequence>MQETGESGEARREAERLMRVLGDQLRRLRLAGNRSQEEVAAASGIGMSTLKRLESGRGCHLSALAEVLLQLDVAEPLEEFIEEFVQSAQADDAARRRATGSRKQPPA</sequence>
<dbReference type="CDD" id="cd00093">
    <property type="entry name" value="HTH_XRE"/>
    <property type="match status" value="1"/>
</dbReference>
<reference evidence="3" key="1">
    <citation type="submission" date="2017-08" db="EMBL/GenBank/DDBJ databases">
        <title>Microbulbifer marisrubri sp. nov., a halophilic alphaproteobacterium isolated from marine sediment of the Yellow Sea, China.</title>
        <authorList>
            <person name="Zhang G."/>
            <person name="Xiong Q."/>
        </authorList>
    </citation>
    <scope>NUCLEOTIDE SEQUENCE [LARGE SCALE GENOMIC DNA]</scope>
    <source>
        <strain evidence="3">WRN-8</strain>
    </source>
</reference>
<dbReference type="Pfam" id="PF13560">
    <property type="entry name" value="HTH_31"/>
    <property type="match status" value="1"/>
</dbReference>
<dbReference type="RefSeq" id="WP_067080402.1">
    <property type="nucleotide sequence ID" value="NZ_LRFG02000001.1"/>
</dbReference>
<dbReference type="SMART" id="SM00530">
    <property type="entry name" value="HTH_XRE"/>
    <property type="match status" value="1"/>
</dbReference>
<gene>
    <name evidence="3" type="ORF">AWR36_002470</name>
</gene>
<protein>
    <submittedName>
        <fullName evidence="3">XRE family transcriptional regulator</fullName>
    </submittedName>
</protein>
<proteinExistence type="predicted"/>
<feature type="region of interest" description="Disordered" evidence="1">
    <location>
        <begin position="88"/>
        <end position="107"/>
    </location>
</feature>
<keyword evidence="4" id="KW-1185">Reference proteome</keyword>
<evidence type="ECO:0000259" key="2">
    <source>
        <dbReference type="PROSITE" id="PS50943"/>
    </source>
</evidence>
<dbReference type="Proteomes" id="UP000218427">
    <property type="component" value="Unassembled WGS sequence"/>
</dbReference>
<feature type="domain" description="HTH cro/C1-type" evidence="2">
    <location>
        <begin position="25"/>
        <end position="57"/>
    </location>
</feature>
<dbReference type="PROSITE" id="PS50943">
    <property type="entry name" value="HTH_CROC1"/>
    <property type="match status" value="1"/>
</dbReference>
<organism evidence="3 4">
    <name type="scientific">Microbulbifer flavimaris</name>
    <dbReference type="NCBI Taxonomy" id="1781068"/>
    <lineage>
        <taxon>Bacteria</taxon>
        <taxon>Pseudomonadati</taxon>
        <taxon>Pseudomonadota</taxon>
        <taxon>Gammaproteobacteria</taxon>
        <taxon>Cellvibrionales</taxon>
        <taxon>Microbulbiferaceae</taxon>
        <taxon>Microbulbifer</taxon>
    </lineage>
</organism>
<evidence type="ECO:0000313" key="4">
    <source>
        <dbReference type="Proteomes" id="UP000218427"/>
    </source>
</evidence>
<dbReference type="EMBL" id="LRFG02000001">
    <property type="protein sequence ID" value="PCO06640.1"/>
    <property type="molecule type" value="Genomic_DNA"/>
</dbReference>
<dbReference type="SUPFAM" id="SSF47413">
    <property type="entry name" value="lambda repressor-like DNA-binding domains"/>
    <property type="match status" value="1"/>
</dbReference>
<accession>A0ABX4I415</accession>
<evidence type="ECO:0000256" key="1">
    <source>
        <dbReference type="SAM" id="MobiDB-lite"/>
    </source>
</evidence>